<feature type="transmembrane region" description="Helical" evidence="5">
    <location>
        <begin position="71"/>
        <end position="88"/>
    </location>
</feature>
<feature type="transmembrane region" description="Helical" evidence="5">
    <location>
        <begin position="7"/>
        <end position="24"/>
    </location>
</feature>
<keyword evidence="4 5" id="KW-0472">Membrane</keyword>
<keyword evidence="7" id="KW-1185">Reference proteome</keyword>
<proteinExistence type="predicted"/>
<feature type="transmembrane region" description="Helical" evidence="5">
    <location>
        <begin position="44"/>
        <end position="64"/>
    </location>
</feature>
<dbReference type="Pfam" id="PF07681">
    <property type="entry name" value="DoxX"/>
    <property type="match status" value="1"/>
</dbReference>
<protein>
    <recommendedName>
        <fullName evidence="8">DoxX family protein</fullName>
    </recommendedName>
</protein>
<evidence type="ECO:0000256" key="5">
    <source>
        <dbReference type="SAM" id="Phobius"/>
    </source>
</evidence>
<keyword evidence="2 5" id="KW-0812">Transmembrane</keyword>
<gene>
    <name evidence="6" type="ORF">MACH08_39650</name>
</gene>
<accession>A0ABQ5TMZ1</accession>
<name>A0ABQ5TMZ1_9BACI</name>
<comment type="subcellular location">
    <subcellularLocation>
        <location evidence="1">Membrane</location>
        <topology evidence="1">Multi-pass membrane protein</topology>
    </subcellularLocation>
</comment>
<comment type="caution">
    <text evidence="6">The sequence shown here is derived from an EMBL/GenBank/DDBJ whole genome shotgun (WGS) entry which is preliminary data.</text>
</comment>
<keyword evidence="3 5" id="KW-1133">Transmembrane helix</keyword>
<evidence type="ECO:0000313" key="7">
    <source>
        <dbReference type="Proteomes" id="UP001275436"/>
    </source>
</evidence>
<reference evidence="6 7" key="1">
    <citation type="submission" date="2023-02" db="EMBL/GenBank/DDBJ databases">
        <title>Oceanobacillus kimchii IFOP_LL358 isolated form Alexandrium catenella lab strain.</title>
        <authorList>
            <person name="Gajardo G."/>
            <person name="Ueki S."/>
            <person name="Maruyama F."/>
        </authorList>
    </citation>
    <scope>NUCLEOTIDE SEQUENCE [LARGE SCALE GENOMIC DNA]</scope>
    <source>
        <strain evidence="6 7">IFOP_LL358</strain>
    </source>
</reference>
<dbReference type="RefSeq" id="WP_017798713.1">
    <property type="nucleotide sequence ID" value="NZ_BSKO01000001.1"/>
</dbReference>
<evidence type="ECO:0000256" key="1">
    <source>
        <dbReference type="ARBA" id="ARBA00004141"/>
    </source>
</evidence>
<sequence>MLPNKFICYALGYVFIISGLIKLIDPSRRGMFHELALPFPETLFFVVAMVEFLAGMLLVGRMYLHLAIPPLIFIMIGALFFAKVPILWTEGLLSFLFASRLDIVLLVLLVMLWQHVGKWKKI</sequence>
<evidence type="ECO:0000256" key="3">
    <source>
        <dbReference type="ARBA" id="ARBA00022989"/>
    </source>
</evidence>
<dbReference type="EMBL" id="BSKO01000001">
    <property type="protein sequence ID" value="GLO68181.1"/>
    <property type="molecule type" value="Genomic_DNA"/>
</dbReference>
<dbReference type="Proteomes" id="UP001275436">
    <property type="component" value="Unassembled WGS sequence"/>
</dbReference>
<feature type="transmembrane region" description="Helical" evidence="5">
    <location>
        <begin position="94"/>
        <end position="113"/>
    </location>
</feature>
<evidence type="ECO:0000313" key="6">
    <source>
        <dbReference type="EMBL" id="GLO68181.1"/>
    </source>
</evidence>
<evidence type="ECO:0000256" key="2">
    <source>
        <dbReference type="ARBA" id="ARBA00022692"/>
    </source>
</evidence>
<organism evidence="6 7">
    <name type="scientific">Oceanobacillus kimchii</name>
    <dbReference type="NCBI Taxonomy" id="746691"/>
    <lineage>
        <taxon>Bacteria</taxon>
        <taxon>Bacillati</taxon>
        <taxon>Bacillota</taxon>
        <taxon>Bacilli</taxon>
        <taxon>Bacillales</taxon>
        <taxon>Bacillaceae</taxon>
        <taxon>Oceanobacillus</taxon>
    </lineage>
</organism>
<evidence type="ECO:0008006" key="8">
    <source>
        <dbReference type="Google" id="ProtNLM"/>
    </source>
</evidence>
<evidence type="ECO:0000256" key="4">
    <source>
        <dbReference type="ARBA" id="ARBA00023136"/>
    </source>
</evidence>
<dbReference type="InterPro" id="IPR032808">
    <property type="entry name" value="DoxX"/>
</dbReference>